<organism evidence="2 3">
    <name type="scientific">Pseudopedobacter beijingensis</name>
    <dbReference type="NCBI Taxonomy" id="1207056"/>
    <lineage>
        <taxon>Bacteria</taxon>
        <taxon>Pseudomonadati</taxon>
        <taxon>Bacteroidota</taxon>
        <taxon>Sphingobacteriia</taxon>
        <taxon>Sphingobacteriales</taxon>
        <taxon>Sphingobacteriaceae</taxon>
        <taxon>Pseudopedobacter</taxon>
    </lineage>
</organism>
<proteinExistence type="predicted"/>
<dbReference type="Gene3D" id="2.60.40.10">
    <property type="entry name" value="Immunoglobulins"/>
    <property type="match status" value="1"/>
</dbReference>
<protein>
    <submittedName>
        <fullName evidence="2">T9SS type A sorting domain-containing protein</fullName>
    </submittedName>
</protein>
<dbReference type="EMBL" id="JBHUDG010000003">
    <property type="protein sequence ID" value="MFD1628768.1"/>
    <property type="molecule type" value="Genomic_DNA"/>
</dbReference>
<feature type="domain" description="Secretion system C-terminal sorting" evidence="1">
    <location>
        <begin position="365"/>
        <end position="430"/>
    </location>
</feature>
<evidence type="ECO:0000313" key="2">
    <source>
        <dbReference type="EMBL" id="MFD1628768.1"/>
    </source>
</evidence>
<dbReference type="InterPro" id="IPR026444">
    <property type="entry name" value="Secre_tail"/>
</dbReference>
<evidence type="ECO:0000313" key="3">
    <source>
        <dbReference type="Proteomes" id="UP001597118"/>
    </source>
</evidence>
<comment type="caution">
    <text evidence="2">The sequence shown here is derived from an EMBL/GenBank/DDBJ whole genome shotgun (WGS) entry which is preliminary data.</text>
</comment>
<sequence length="432" mass="47276">MKKVYSKKQSTAIDRFLPEQFFVGKGKGILFLVLWMLISSYSFAQDAFTVTWPLTSDGSAIKTGSGAVDVTTNNVYIGATYLEQTYGANGLIIAEGRTPTAVAAGAWTGRGGTANANTNFTGPSVVEGFEAYETTDMYVEFSITAGLDKDLKVNNINIPLSREGTGQLNYNIAYSLDGFTIVNYMRGTNEGPTSTTNSIVSLNYTNEIVVPKGKTLALRFMVWRRNTANVSSGQKIILGKNVVISGVAYEDAMPVSLTTFTGKKQSDGIVLNWSTASEKDNSHFDILRSVDGKTFDKIDRIKGSGTSEKINRYTYTDTQPLKGTTYYQLRQVDFNGDSELSNIISVDNGLLTSDLQAFVTADGQVVVIYQADRVSPAQLSLYDISGRRIINHLVQLQKGNNQIRIPVNLVNRGGYIIKIKAGETEFVTKFLK</sequence>
<keyword evidence="3" id="KW-1185">Reference proteome</keyword>
<dbReference type="InterPro" id="IPR013783">
    <property type="entry name" value="Ig-like_fold"/>
</dbReference>
<dbReference type="Proteomes" id="UP001597118">
    <property type="component" value="Unassembled WGS sequence"/>
</dbReference>
<gene>
    <name evidence="2" type="ORF">ACFSAH_02705</name>
</gene>
<evidence type="ECO:0000259" key="1">
    <source>
        <dbReference type="Pfam" id="PF18962"/>
    </source>
</evidence>
<accession>A0ABW4I7R2</accession>
<reference evidence="3" key="1">
    <citation type="journal article" date="2019" name="Int. J. Syst. Evol. Microbiol.">
        <title>The Global Catalogue of Microorganisms (GCM) 10K type strain sequencing project: providing services to taxonomists for standard genome sequencing and annotation.</title>
        <authorList>
            <consortium name="The Broad Institute Genomics Platform"/>
            <consortium name="The Broad Institute Genome Sequencing Center for Infectious Disease"/>
            <person name="Wu L."/>
            <person name="Ma J."/>
        </authorList>
    </citation>
    <scope>NUCLEOTIDE SEQUENCE [LARGE SCALE GENOMIC DNA]</scope>
    <source>
        <strain evidence="3">CCUG 53762</strain>
    </source>
</reference>
<dbReference type="NCBIfam" id="TIGR04183">
    <property type="entry name" value="Por_Secre_tail"/>
    <property type="match status" value="1"/>
</dbReference>
<name>A0ABW4I7R2_9SPHI</name>
<dbReference type="Pfam" id="PF18962">
    <property type="entry name" value="Por_Secre_tail"/>
    <property type="match status" value="1"/>
</dbReference>
<dbReference type="RefSeq" id="WP_379661154.1">
    <property type="nucleotide sequence ID" value="NZ_JBHUDG010000003.1"/>
</dbReference>